<evidence type="ECO:0000256" key="6">
    <source>
        <dbReference type="SAM" id="Phobius"/>
    </source>
</evidence>
<feature type="transmembrane region" description="Helical" evidence="6">
    <location>
        <begin position="52"/>
        <end position="74"/>
    </location>
</feature>
<gene>
    <name evidence="8" type="ORF">P171DRAFT_489924</name>
</gene>
<evidence type="ECO:0000256" key="1">
    <source>
        <dbReference type="ARBA" id="ARBA00004141"/>
    </source>
</evidence>
<keyword evidence="4 6" id="KW-0472">Membrane</keyword>
<keyword evidence="9" id="KW-1185">Reference proteome</keyword>
<dbReference type="PANTHER" id="PTHR33048">
    <property type="entry name" value="PTH11-LIKE INTEGRAL MEMBRANE PROTEIN (AFU_ORTHOLOGUE AFUA_5G11245)"/>
    <property type="match status" value="1"/>
</dbReference>
<protein>
    <recommendedName>
        <fullName evidence="7">Rhodopsin domain-containing protein</fullName>
    </recommendedName>
</protein>
<feature type="domain" description="Rhodopsin" evidence="7">
    <location>
        <begin position="38"/>
        <end position="279"/>
    </location>
</feature>
<comment type="subcellular location">
    <subcellularLocation>
        <location evidence="1">Membrane</location>
        <topology evidence="1">Multi-pass membrane protein</topology>
    </subcellularLocation>
</comment>
<feature type="transmembrane region" description="Helical" evidence="6">
    <location>
        <begin position="254"/>
        <end position="278"/>
    </location>
</feature>
<dbReference type="EMBL" id="MU001508">
    <property type="protein sequence ID" value="KAF2440151.1"/>
    <property type="molecule type" value="Genomic_DNA"/>
</dbReference>
<dbReference type="Proteomes" id="UP000799764">
    <property type="component" value="Unassembled WGS sequence"/>
</dbReference>
<dbReference type="InterPro" id="IPR049326">
    <property type="entry name" value="Rhodopsin_dom_fungi"/>
</dbReference>
<proteinExistence type="inferred from homology"/>
<sequence length="292" mass="32064">MTSSQDQSPIPVVNGLQYQILITSSLSIVIPTIFVAIRIFAKLSKTTKPLDLANAGILLNLAVCTGLHMNYFVLVCKGGMGFHTAEIVSRFGPSVLVVFGKTIVSVGVLYNLAMYTCKIPVLLMYATLMPVPRILLLVRCCGVLLTLSYLSTAIAPFFLCRPLAYNWDKTIEAGLCGNWPLYYTFCGALNIVYEVIVLLLPMPFIMKLQLPLRRRLILVGMFGVGFATCAIGIYRQITIPGLDFNEMPHDSIGATVFSGLGPPVAISLSCVPFLRLLFANRYNSTHKKINDD</sequence>
<accession>A0A9P4U7S0</accession>
<evidence type="ECO:0000313" key="9">
    <source>
        <dbReference type="Proteomes" id="UP000799764"/>
    </source>
</evidence>
<evidence type="ECO:0000256" key="4">
    <source>
        <dbReference type="ARBA" id="ARBA00023136"/>
    </source>
</evidence>
<dbReference type="GO" id="GO:0016020">
    <property type="term" value="C:membrane"/>
    <property type="evidence" value="ECO:0007669"/>
    <property type="project" value="UniProtKB-SubCell"/>
</dbReference>
<feature type="transmembrane region" description="Helical" evidence="6">
    <location>
        <begin position="94"/>
        <end position="113"/>
    </location>
</feature>
<evidence type="ECO:0000256" key="5">
    <source>
        <dbReference type="ARBA" id="ARBA00038359"/>
    </source>
</evidence>
<evidence type="ECO:0000313" key="8">
    <source>
        <dbReference type="EMBL" id="KAF2440151.1"/>
    </source>
</evidence>
<keyword evidence="3 6" id="KW-1133">Transmembrane helix</keyword>
<organism evidence="8 9">
    <name type="scientific">Karstenula rhodostoma CBS 690.94</name>
    <dbReference type="NCBI Taxonomy" id="1392251"/>
    <lineage>
        <taxon>Eukaryota</taxon>
        <taxon>Fungi</taxon>
        <taxon>Dikarya</taxon>
        <taxon>Ascomycota</taxon>
        <taxon>Pezizomycotina</taxon>
        <taxon>Dothideomycetes</taxon>
        <taxon>Pleosporomycetidae</taxon>
        <taxon>Pleosporales</taxon>
        <taxon>Massarineae</taxon>
        <taxon>Didymosphaeriaceae</taxon>
        <taxon>Karstenula</taxon>
    </lineage>
</organism>
<dbReference type="PANTHER" id="PTHR33048:SF57">
    <property type="entry name" value="INTEGRAL MEMBRANE PROTEIN-RELATED"/>
    <property type="match status" value="1"/>
</dbReference>
<dbReference type="Pfam" id="PF20684">
    <property type="entry name" value="Fung_rhodopsin"/>
    <property type="match status" value="1"/>
</dbReference>
<keyword evidence="2 6" id="KW-0812">Transmembrane</keyword>
<evidence type="ECO:0000256" key="3">
    <source>
        <dbReference type="ARBA" id="ARBA00022989"/>
    </source>
</evidence>
<feature type="transmembrane region" description="Helical" evidence="6">
    <location>
        <begin position="134"/>
        <end position="159"/>
    </location>
</feature>
<evidence type="ECO:0000256" key="2">
    <source>
        <dbReference type="ARBA" id="ARBA00022692"/>
    </source>
</evidence>
<feature type="transmembrane region" description="Helical" evidence="6">
    <location>
        <begin position="20"/>
        <end position="40"/>
    </location>
</feature>
<evidence type="ECO:0000259" key="7">
    <source>
        <dbReference type="Pfam" id="PF20684"/>
    </source>
</evidence>
<dbReference type="InterPro" id="IPR052337">
    <property type="entry name" value="SAT4-like"/>
</dbReference>
<reference evidence="8" key="1">
    <citation type="journal article" date="2020" name="Stud. Mycol.">
        <title>101 Dothideomycetes genomes: a test case for predicting lifestyles and emergence of pathogens.</title>
        <authorList>
            <person name="Haridas S."/>
            <person name="Albert R."/>
            <person name="Binder M."/>
            <person name="Bloem J."/>
            <person name="Labutti K."/>
            <person name="Salamov A."/>
            <person name="Andreopoulos B."/>
            <person name="Baker S."/>
            <person name="Barry K."/>
            <person name="Bills G."/>
            <person name="Bluhm B."/>
            <person name="Cannon C."/>
            <person name="Castanera R."/>
            <person name="Culley D."/>
            <person name="Daum C."/>
            <person name="Ezra D."/>
            <person name="Gonzalez J."/>
            <person name="Henrissat B."/>
            <person name="Kuo A."/>
            <person name="Liang C."/>
            <person name="Lipzen A."/>
            <person name="Lutzoni F."/>
            <person name="Magnuson J."/>
            <person name="Mondo S."/>
            <person name="Nolan M."/>
            <person name="Ohm R."/>
            <person name="Pangilinan J."/>
            <person name="Park H.-J."/>
            <person name="Ramirez L."/>
            <person name="Alfaro M."/>
            <person name="Sun H."/>
            <person name="Tritt A."/>
            <person name="Yoshinaga Y."/>
            <person name="Zwiers L.-H."/>
            <person name="Turgeon B."/>
            <person name="Goodwin S."/>
            <person name="Spatafora J."/>
            <person name="Crous P."/>
            <person name="Grigoriev I."/>
        </authorList>
    </citation>
    <scope>NUCLEOTIDE SEQUENCE</scope>
    <source>
        <strain evidence="8">CBS 690.94</strain>
    </source>
</reference>
<feature type="transmembrane region" description="Helical" evidence="6">
    <location>
        <begin position="179"/>
        <end position="204"/>
    </location>
</feature>
<feature type="transmembrane region" description="Helical" evidence="6">
    <location>
        <begin position="216"/>
        <end position="234"/>
    </location>
</feature>
<name>A0A9P4U7S0_9PLEO</name>
<dbReference type="OrthoDB" id="3934549at2759"/>
<dbReference type="AlphaFoldDB" id="A0A9P4U7S0"/>
<comment type="similarity">
    <text evidence="5">Belongs to the SAT4 family.</text>
</comment>
<comment type="caution">
    <text evidence="8">The sequence shown here is derived from an EMBL/GenBank/DDBJ whole genome shotgun (WGS) entry which is preliminary data.</text>
</comment>